<dbReference type="Proteomes" id="UP000651112">
    <property type="component" value="Unassembled WGS sequence"/>
</dbReference>
<comment type="subcellular location">
    <subcellularLocation>
        <location evidence="1">Cell membrane</location>
        <topology evidence="1">Multi-pass membrane protein</topology>
    </subcellularLocation>
</comment>
<evidence type="ECO:0000256" key="1">
    <source>
        <dbReference type="ARBA" id="ARBA00004651"/>
    </source>
</evidence>
<dbReference type="PANTHER" id="PTHR42985:SF40">
    <property type="entry name" value="LD47995P-RELATED"/>
    <property type="match status" value="1"/>
</dbReference>
<protein>
    <submittedName>
        <fullName evidence="13">Sodium:solute symporter</fullName>
    </submittedName>
</protein>
<feature type="transmembrane region" description="Helical" evidence="12">
    <location>
        <begin position="370"/>
        <end position="389"/>
    </location>
</feature>
<keyword evidence="8" id="KW-0406">Ion transport</keyword>
<feature type="transmembrane region" description="Helical" evidence="12">
    <location>
        <begin position="423"/>
        <end position="443"/>
    </location>
</feature>
<comment type="caution">
    <text evidence="13">The sequence shown here is derived from an EMBL/GenBank/DDBJ whole genome shotgun (WGS) entry which is preliminary data.</text>
</comment>
<gene>
    <name evidence="13" type="ORF">H8B21_16625</name>
</gene>
<keyword evidence="3" id="KW-0813">Transport</keyword>
<organism evidence="13 14">
    <name type="scientific">Sphingobacterium chuzhouense</name>
    <dbReference type="NCBI Taxonomy" id="1742264"/>
    <lineage>
        <taxon>Bacteria</taxon>
        <taxon>Pseudomonadati</taxon>
        <taxon>Bacteroidota</taxon>
        <taxon>Sphingobacteriia</taxon>
        <taxon>Sphingobacteriales</taxon>
        <taxon>Sphingobacteriaceae</taxon>
        <taxon>Sphingobacterium</taxon>
    </lineage>
</organism>
<feature type="transmembrane region" description="Helical" evidence="12">
    <location>
        <begin position="516"/>
        <end position="539"/>
    </location>
</feature>
<evidence type="ECO:0000256" key="3">
    <source>
        <dbReference type="ARBA" id="ARBA00022448"/>
    </source>
</evidence>
<evidence type="ECO:0000256" key="8">
    <source>
        <dbReference type="ARBA" id="ARBA00023065"/>
    </source>
</evidence>
<feature type="transmembrane region" description="Helical" evidence="12">
    <location>
        <begin position="166"/>
        <end position="188"/>
    </location>
</feature>
<evidence type="ECO:0000256" key="10">
    <source>
        <dbReference type="ARBA" id="ARBA00023201"/>
    </source>
</evidence>
<sequence>MGIADYIIILVYFAGLLLLGGFLGRKIKSAKDMFIAGRNSSWWLSGLSTYMTIFSASTFVVWGGVAYRSGMVSVVIATMLGIASIFVGAFLVGKWSKQRINSPAEYLGVRFNKSIVRFYTIIGVFGRGIHMAVALYAVAIMTVALIPLPEGHILADPRTGHLSVMYAVLVLGVVTLVYTAAGGFLAVIMTDVVQFAVLIAMVLIMIPLSFESIGGVGEFIINSPDGFFSFFSEQYSWGWMVLWLLLNFFMLGGDWAFVQRYISVPTVREAKKSAYLVGILYITTPLIWYIPALVYRVINPNANPEQAYMLMSQHLLSVGMLGLMLAAMLSATMSAVSSNLNVFANVFAYDIFRAARPRASDKTLIRVGRIFTYVYGALITGVAIMIPYLGGAERVVVPTLTLIVSPLFIPSIWGLFSKRIGSGAVWWSMGITYTIAFVIKAGFFDDIVNQHVEFVDAFIGFVVPFATLLIIELVLWKKEKDAGWDRLVQISEEEEGINDEATEEKNKKAGSLYSSLAINIMMGTYLTIGIIIAILAFVTDADSERMLLYASIFIVVSIVVLTIYHYRKSKIEKKIINNG</sequence>
<feature type="transmembrane region" description="Helical" evidence="12">
    <location>
        <begin position="195"/>
        <end position="221"/>
    </location>
</feature>
<keyword evidence="5 12" id="KW-0812">Transmembrane</keyword>
<keyword evidence="10" id="KW-0739">Sodium transport</keyword>
<proteinExistence type="inferred from homology"/>
<dbReference type="EMBL" id="JACNYL010000004">
    <property type="protein sequence ID" value="MBD1423194.1"/>
    <property type="molecule type" value="Genomic_DNA"/>
</dbReference>
<evidence type="ECO:0000256" key="12">
    <source>
        <dbReference type="SAM" id="Phobius"/>
    </source>
</evidence>
<feature type="transmembrane region" description="Helical" evidence="12">
    <location>
        <begin position="43"/>
        <end position="65"/>
    </location>
</feature>
<evidence type="ECO:0000256" key="2">
    <source>
        <dbReference type="ARBA" id="ARBA00006434"/>
    </source>
</evidence>
<accession>A0ABR7XW00</accession>
<evidence type="ECO:0000256" key="7">
    <source>
        <dbReference type="ARBA" id="ARBA00023053"/>
    </source>
</evidence>
<keyword evidence="9 12" id="KW-0472">Membrane</keyword>
<dbReference type="InterPro" id="IPR038377">
    <property type="entry name" value="Na/Glc_symporter_sf"/>
</dbReference>
<evidence type="ECO:0000313" key="13">
    <source>
        <dbReference type="EMBL" id="MBD1423194.1"/>
    </source>
</evidence>
<feature type="transmembrane region" description="Helical" evidence="12">
    <location>
        <begin position="274"/>
        <end position="298"/>
    </location>
</feature>
<keyword evidence="4" id="KW-1003">Cell membrane</keyword>
<dbReference type="Gene3D" id="1.20.1730.10">
    <property type="entry name" value="Sodium/glucose cotransporter"/>
    <property type="match status" value="1"/>
</dbReference>
<dbReference type="Pfam" id="PF00474">
    <property type="entry name" value="SSF"/>
    <property type="match status" value="1"/>
</dbReference>
<evidence type="ECO:0000256" key="6">
    <source>
        <dbReference type="ARBA" id="ARBA00022989"/>
    </source>
</evidence>
<keyword evidence="6 12" id="KW-1133">Transmembrane helix</keyword>
<keyword evidence="7" id="KW-0915">Sodium</keyword>
<feature type="transmembrane region" description="Helical" evidence="12">
    <location>
        <begin position="455"/>
        <end position="476"/>
    </location>
</feature>
<feature type="transmembrane region" description="Helical" evidence="12">
    <location>
        <begin position="318"/>
        <end position="349"/>
    </location>
</feature>
<evidence type="ECO:0000256" key="5">
    <source>
        <dbReference type="ARBA" id="ARBA00022692"/>
    </source>
</evidence>
<keyword evidence="14" id="KW-1185">Reference proteome</keyword>
<reference evidence="13 14" key="1">
    <citation type="submission" date="2020-08" db="EMBL/GenBank/DDBJ databases">
        <title>Sphingobacterium sp. DN00404 isolated from aquaculture water.</title>
        <authorList>
            <person name="Zhang M."/>
        </authorList>
    </citation>
    <scope>NUCLEOTIDE SEQUENCE [LARGE SCALE GENOMIC DNA]</scope>
    <source>
        <strain evidence="13 14">KCTC 42746</strain>
    </source>
</reference>
<dbReference type="InterPro" id="IPR051163">
    <property type="entry name" value="Sodium:Solute_Symporter_SSF"/>
</dbReference>
<evidence type="ECO:0000256" key="4">
    <source>
        <dbReference type="ARBA" id="ARBA00022475"/>
    </source>
</evidence>
<feature type="transmembrane region" description="Helical" evidence="12">
    <location>
        <begin position="71"/>
        <end position="92"/>
    </location>
</feature>
<dbReference type="RefSeq" id="WP_190314956.1">
    <property type="nucleotide sequence ID" value="NZ_JACNYL010000004.1"/>
</dbReference>
<dbReference type="PROSITE" id="PS50283">
    <property type="entry name" value="NA_SOLUT_SYMP_3"/>
    <property type="match status" value="1"/>
</dbReference>
<feature type="transmembrane region" description="Helical" evidence="12">
    <location>
        <begin position="241"/>
        <end position="262"/>
    </location>
</feature>
<evidence type="ECO:0000256" key="9">
    <source>
        <dbReference type="ARBA" id="ARBA00023136"/>
    </source>
</evidence>
<feature type="transmembrane region" description="Helical" evidence="12">
    <location>
        <begin position="6"/>
        <end position="23"/>
    </location>
</feature>
<feature type="transmembrane region" description="Helical" evidence="12">
    <location>
        <begin position="395"/>
        <end position="416"/>
    </location>
</feature>
<evidence type="ECO:0000256" key="11">
    <source>
        <dbReference type="RuleBase" id="RU362091"/>
    </source>
</evidence>
<name>A0ABR7XW00_9SPHI</name>
<dbReference type="PANTHER" id="PTHR42985">
    <property type="entry name" value="SODIUM-COUPLED MONOCARBOXYLATE TRANSPORTER"/>
    <property type="match status" value="1"/>
</dbReference>
<comment type="similarity">
    <text evidence="2 11">Belongs to the sodium:solute symporter (SSF) (TC 2.A.21) family.</text>
</comment>
<feature type="transmembrane region" description="Helical" evidence="12">
    <location>
        <begin position="545"/>
        <end position="566"/>
    </location>
</feature>
<dbReference type="InterPro" id="IPR001734">
    <property type="entry name" value="Na/solute_symporter"/>
</dbReference>
<feature type="transmembrane region" description="Helical" evidence="12">
    <location>
        <begin position="118"/>
        <end position="146"/>
    </location>
</feature>
<evidence type="ECO:0000313" key="14">
    <source>
        <dbReference type="Proteomes" id="UP000651112"/>
    </source>
</evidence>